<feature type="compositionally biased region" description="Low complexity" evidence="5">
    <location>
        <begin position="1"/>
        <end position="15"/>
    </location>
</feature>
<feature type="domain" description="HTH tetR-type" evidence="6">
    <location>
        <begin position="27"/>
        <end position="87"/>
    </location>
</feature>
<dbReference type="InterPro" id="IPR001647">
    <property type="entry name" value="HTH_TetR"/>
</dbReference>
<feature type="DNA-binding region" description="H-T-H motif" evidence="4">
    <location>
        <begin position="50"/>
        <end position="69"/>
    </location>
</feature>
<gene>
    <name evidence="7" type="ORF">R8Z58_14360</name>
</gene>
<accession>A0ABU4H3X8</accession>
<dbReference type="Gene3D" id="1.10.357.10">
    <property type="entry name" value="Tetracycline Repressor, domain 2"/>
    <property type="match status" value="1"/>
</dbReference>
<proteinExistence type="predicted"/>
<evidence type="ECO:0000256" key="2">
    <source>
        <dbReference type="ARBA" id="ARBA00023125"/>
    </source>
</evidence>
<dbReference type="PANTHER" id="PTHR30055:SF234">
    <property type="entry name" value="HTH-TYPE TRANSCRIPTIONAL REGULATOR BETI"/>
    <property type="match status" value="1"/>
</dbReference>
<evidence type="ECO:0000313" key="7">
    <source>
        <dbReference type="EMBL" id="MDW4573960.1"/>
    </source>
</evidence>
<dbReference type="SUPFAM" id="SSF46689">
    <property type="entry name" value="Homeodomain-like"/>
    <property type="match status" value="1"/>
</dbReference>
<dbReference type="Proteomes" id="UP001283109">
    <property type="component" value="Unassembled WGS sequence"/>
</dbReference>
<evidence type="ECO:0000313" key="8">
    <source>
        <dbReference type="Proteomes" id="UP001283109"/>
    </source>
</evidence>
<dbReference type="PROSITE" id="PS50977">
    <property type="entry name" value="HTH_TETR_2"/>
    <property type="match status" value="1"/>
</dbReference>
<evidence type="ECO:0000259" key="6">
    <source>
        <dbReference type="PROSITE" id="PS50977"/>
    </source>
</evidence>
<sequence length="227" mass="24596">MSSSASDGSAAATLDDAVDTGRRLSSDERRRQILQAAIAVFGARGYEGATTDEVARAAGVSQPYVVRLFGSKENLFLAAIEDALGRMLVAFRAALAAHQADEEREPGITAEKAAAQRIGQAYVDLLAVRGLHQTLAHAYLLGSHPVIGAAARRGFAEVWRFFRDEMGLDVDEARAFMAEGMLISTMIGLRIVDDYGSDPQITELFRSCFPTELPHVLDALPRGTDRW</sequence>
<dbReference type="InterPro" id="IPR050109">
    <property type="entry name" value="HTH-type_TetR-like_transc_reg"/>
</dbReference>
<evidence type="ECO:0000256" key="3">
    <source>
        <dbReference type="ARBA" id="ARBA00023163"/>
    </source>
</evidence>
<evidence type="ECO:0000256" key="4">
    <source>
        <dbReference type="PROSITE-ProRule" id="PRU00335"/>
    </source>
</evidence>
<dbReference type="EMBL" id="JAWQEV010000004">
    <property type="protein sequence ID" value="MDW4573960.1"/>
    <property type="molecule type" value="Genomic_DNA"/>
</dbReference>
<feature type="region of interest" description="Disordered" evidence="5">
    <location>
        <begin position="1"/>
        <end position="25"/>
    </location>
</feature>
<keyword evidence="1" id="KW-0805">Transcription regulation</keyword>
<keyword evidence="2 4" id="KW-0238">DNA-binding</keyword>
<keyword evidence="3" id="KW-0804">Transcription</keyword>
<protein>
    <submittedName>
        <fullName evidence="7">TetR/AcrR family transcriptional regulator</fullName>
    </submittedName>
</protein>
<dbReference type="RefSeq" id="WP_318354451.1">
    <property type="nucleotide sequence ID" value="NZ_JAWQEV010000004.1"/>
</dbReference>
<reference evidence="7 8" key="1">
    <citation type="submission" date="2023-11" db="EMBL/GenBank/DDBJ databases">
        <title>Draft genome sequence of Microbacterium arthrosphaerae JCM 30492.</title>
        <authorList>
            <person name="Zhang G."/>
            <person name="Ding Y."/>
        </authorList>
    </citation>
    <scope>NUCLEOTIDE SEQUENCE [LARGE SCALE GENOMIC DNA]</scope>
    <source>
        <strain evidence="7 8">JCM 30492</strain>
    </source>
</reference>
<evidence type="ECO:0000256" key="1">
    <source>
        <dbReference type="ARBA" id="ARBA00023015"/>
    </source>
</evidence>
<dbReference type="PANTHER" id="PTHR30055">
    <property type="entry name" value="HTH-TYPE TRANSCRIPTIONAL REGULATOR RUTR"/>
    <property type="match status" value="1"/>
</dbReference>
<comment type="caution">
    <text evidence="7">The sequence shown here is derived from an EMBL/GenBank/DDBJ whole genome shotgun (WGS) entry which is preliminary data.</text>
</comment>
<dbReference type="Pfam" id="PF00440">
    <property type="entry name" value="TetR_N"/>
    <property type="match status" value="1"/>
</dbReference>
<evidence type="ECO:0000256" key="5">
    <source>
        <dbReference type="SAM" id="MobiDB-lite"/>
    </source>
</evidence>
<name>A0ABU4H3X8_9MICO</name>
<organism evidence="7 8">
    <name type="scientific">Microbacterium arthrosphaerae</name>
    <dbReference type="NCBI Taxonomy" id="792652"/>
    <lineage>
        <taxon>Bacteria</taxon>
        <taxon>Bacillati</taxon>
        <taxon>Actinomycetota</taxon>
        <taxon>Actinomycetes</taxon>
        <taxon>Micrococcales</taxon>
        <taxon>Microbacteriaceae</taxon>
        <taxon>Microbacterium</taxon>
    </lineage>
</organism>
<keyword evidence="8" id="KW-1185">Reference proteome</keyword>
<dbReference type="PRINTS" id="PR00455">
    <property type="entry name" value="HTHTETR"/>
</dbReference>
<dbReference type="InterPro" id="IPR009057">
    <property type="entry name" value="Homeodomain-like_sf"/>
</dbReference>